<proteinExistence type="predicted"/>
<reference evidence="1" key="1">
    <citation type="submission" date="2020-10" db="EMBL/GenBank/DDBJ databases">
        <title>Chromosome-scale genome assembly of the Allis shad, Alosa alosa.</title>
        <authorList>
            <person name="Margot Z."/>
            <person name="Christophe K."/>
            <person name="Cabau C."/>
            <person name="Louis A."/>
            <person name="Berthelot C."/>
            <person name="Parey E."/>
            <person name="Roest Crollius H."/>
            <person name="Montfort J."/>
            <person name="Robinson-Rechavi M."/>
            <person name="Bucao C."/>
            <person name="Bouchez O."/>
            <person name="Gislard M."/>
            <person name="Lluch J."/>
            <person name="Milhes M."/>
            <person name="Lampietro C."/>
            <person name="Lopez Roques C."/>
            <person name="Donnadieu C."/>
            <person name="Braasch I."/>
            <person name="Desvignes T."/>
            <person name="Postlethwait J."/>
            <person name="Bobe J."/>
            <person name="Guiguen Y."/>
        </authorList>
    </citation>
    <scope>NUCLEOTIDE SEQUENCE</scope>
    <source>
        <strain evidence="1">M-15738</strain>
        <tissue evidence="1">Blood</tissue>
    </source>
</reference>
<dbReference type="Proteomes" id="UP000823561">
    <property type="component" value="Chromosome 24"/>
</dbReference>
<comment type="caution">
    <text evidence="1">The sequence shown here is derived from an EMBL/GenBank/DDBJ whole genome shotgun (WGS) entry which is preliminary data.</text>
</comment>
<keyword evidence="2" id="KW-1185">Reference proteome</keyword>
<evidence type="ECO:0000313" key="2">
    <source>
        <dbReference type="Proteomes" id="UP000823561"/>
    </source>
</evidence>
<dbReference type="EMBL" id="JADWDJ010000024">
    <property type="protein sequence ID" value="KAG5261303.1"/>
    <property type="molecule type" value="Genomic_DNA"/>
</dbReference>
<organism evidence="1 2">
    <name type="scientific">Alosa alosa</name>
    <name type="common">allis shad</name>
    <dbReference type="NCBI Taxonomy" id="278164"/>
    <lineage>
        <taxon>Eukaryota</taxon>
        <taxon>Metazoa</taxon>
        <taxon>Chordata</taxon>
        <taxon>Craniata</taxon>
        <taxon>Vertebrata</taxon>
        <taxon>Euteleostomi</taxon>
        <taxon>Actinopterygii</taxon>
        <taxon>Neopterygii</taxon>
        <taxon>Teleostei</taxon>
        <taxon>Clupei</taxon>
        <taxon>Clupeiformes</taxon>
        <taxon>Clupeoidei</taxon>
        <taxon>Clupeidae</taxon>
        <taxon>Alosa</taxon>
    </lineage>
</organism>
<feature type="non-terminal residue" evidence="1">
    <location>
        <position position="122"/>
    </location>
</feature>
<gene>
    <name evidence="1" type="ORF">AALO_G00302390</name>
</gene>
<accession>A0AAV6FET1</accession>
<name>A0AAV6FET1_9TELE</name>
<sequence length="122" mass="13992">MARVYETFRMDGPEVQQHWVTFTEHMDSMVEEALRLNIKRSLQELSKAINGDSKASPNQLFRVQVVLRQGAPGTTEQVEFSPTLQKLAELVNSISPQLISTISVFQRLPDLLTRRRTQRKPV</sequence>
<protein>
    <submittedName>
        <fullName evidence="1">Uncharacterized protein</fullName>
    </submittedName>
</protein>
<evidence type="ECO:0000313" key="1">
    <source>
        <dbReference type="EMBL" id="KAG5261303.1"/>
    </source>
</evidence>
<dbReference type="AlphaFoldDB" id="A0AAV6FET1"/>